<dbReference type="Pfam" id="PF00069">
    <property type="entry name" value="Pkinase"/>
    <property type="match status" value="1"/>
</dbReference>
<dbReference type="InterPro" id="IPR011009">
    <property type="entry name" value="Kinase-like_dom_sf"/>
</dbReference>
<feature type="compositionally biased region" description="Polar residues" evidence="6">
    <location>
        <begin position="418"/>
        <end position="430"/>
    </location>
</feature>
<evidence type="ECO:0000256" key="5">
    <source>
        <dbReference type="ARBA" id="ARBA00022840"/>
    </source>
</evidence>
<feature type="region of interest" description="Disordered" evidence="6">
    <location>
        <begin position="307"/>
        <end position="451"/>
    </location>
</feature>
<feature type="compositionally biased region" description="Basic and acidic residues" evidence="6">
    <location>
        <begin position="307"/>
        <end position="324"/>
    </location>
</feature>
<name>A0ABQ6MNN3_9STRA</name>
<evidence type="ECO:0000256" key="2">
    <source>
        <dbReference type="ARBA" id="ARBA00022679"/>
    </source>
</evidence>
<dbReference type="InterPro" id="IPR000719">
    <property type="entry name" value="Prot_kinase_dom"/>
</dbReference>
<reference evidence="8 9" key="1">
    <citation type="journal article" date="2023" name="Commun. Biol.">
        <title>Genome analysis of Parmales, the sister group of diatoms, reveals the evolutionary specialization of diatoms from phago-mixotrophs to photoautotrophs.</title>
        <authorList>
            <person name="Ban H."/>
            <person name="Sato S."/>
            <person name="Yoshikawa S."/>
            <person name="Yamada K."/>
            <person name="Nakamura Y."/>
            <person name="Ichinomiya M."/>
            <person name="Sato N."/>
            <person name="Blanc-Mathieu R."/>
            <person name="Endo H."/>
            <person name="Kuwata A."/>
            <person name="Ogata H."/>
        </authorList>
    </citation>
    <scope>NUCLEOTIDE SEQUENCE [LARGE SCALE GENOMIC DNA]</scope>
</reference>
<evidence type="ECO:0000259" key="7">
    <source>
        <dbReference type="PROSITE" id="PS50011"/>
    </source>
</evidence>
<keyword evidence="3" id="KW-0547">Nucleotide-binding</keyword>
<dbReference type="Gene3D" id="1.10.510.10">
    <property type="entry name" value="Transferase(Phosphotransferase) domain 1"/>
    <property type="match status" value="1"/>
</dbReference>
<feature type="compositionally biased region" description="Basic and acidic residues" evidence="6">
    <location>
        <begin position="361"/>
        <end position="380"/>
    </location>
</feature>
<feature type="region of interest" description="Disordered" evidence="6">
    <location>
        <begin position="204"/>
        <end position="291"/>
    </location>
</feature>
<dbReference type="SUPFAM" id="SSF56112">
    <property type="entry name" value="Protein kinase-like (PK-like)"/>
    <property type="match status" value="1"/>
</dbReference>
<dbReference type="PANTHER" id="PTHR24346:SF82">
    <property type="entry name" value="KP78A-RELATED"/>
    <property type="match status" value="1"/>
</dbReference>
<gene>
    <name evidence="8" type="ORF">TeGR_g10530</name>
</gene>
<evidence type="ECO:0000313" key="9">
    <source>
        <dbReference type="Proteomes" id="UP001165060"/>
    </source>
</evidence>
<keyword evidence="1" id="KW-0723">Serine/threonine-protein kinase</keyword>
<feature type="compositionally biased region" description="Basic and acidic residues" evidence="6">
    <location>
        <begin position="259"/>
        <end position="279"/>
    </location>
</feature>
<sequence length="451" mass="49457">MGGQDLFEFFDSHLTGVPRSTAREIILGITLPIAYLHAKGICHRDLKPENILLKIDGSNPDSVRSSQIQVCDFGLCRQGLNQVDRTLSEFCGSPGFFAPEMICGGGKYNGLAVDVWSIGCIMLELTLGHDRFCNEWMSSYDFETIQRPSSFAEAIEYAVKDLRLDGIMSEDMVDFAMGCLVVDPADRTTAKSLVNDTWLRDHSRQDNYSDEDNYNVDGETKTGELSEPDSPFEPLRPSNSENSMDRRSPYDQADNEESKEDRNPGRSEPRSISSGRREPNPLSANANMKLGSEHDILALARMKERIAGDGGGDARERERDEQFKDSVSLRARRHFEGTINTAAVGRSNSGDGASPMTPGGSRREMSGRREGGGRREEGGGHGKINFPPIEPGTPSINSAKKMVGTALSPRSGRGRTVSEASVMSIGTSRSDSQELRHTPPSPLLRKDTSDS</sequence>
<keyword evidence="2" id="KW-0808">Transferase</keyword>
<proteinExistence type="predicted"/>
<dbReference type="PANTHER" id="PTHR24346">
    <property type="entry name" value="MAP/MICROTUBULE AFFINITY-REGULATING KINASE"/>
    <property type="match status" value="1"/>
</dbReference>
<accession>A0ABQ6MNN3</accession>
<dbReference type="Proteomes" id="UP001165060">
    <property type="component" value="Unassembled WGS sequence"/>
</dbReference>
<protein>
    <recommendedName>
        <fullName evidence="7">Protein kinase domain-containing protein</fullName>
    </recommendedName>
</protein>
<evidence type="ECO:0000256" key="3">
    <source>
        <dbReference type="ARBA" id="ARBA00022741"/>
    </source>
</evidence>
<dbReference type="EMBL" id="BRYB01004323">
    <property type="protein sequence ID" value="GMI29166.1"/>
    <property type="molecule type" value="Genomic_DNA"/>
</dbReference>
<dbReference type="PROSITE" id="PS50011">
    <property type="entry name" value="PROTEIN_KINASE_DOM"/>
    <property type="match status" value="1"/>
</dbReference>
<dbReference type="InterPro" id="IPR008271">
    <property type="entry name" value="Ser/Thr_kinase_AS"/>
</dbReference>
<dbReference type="PROSITE" id="PS00108">
    <property type="entry name" value="PROTEIN_KINASE_ST"/>
    <property type="match status" value="1"/>
</dbReference>
<organism evidence="8 9">
    <name type="scientific">Tetraparma gracilis</name>
    <dbReference type="NCBI Taxonomy" id="2962635"/>
    <lineage>
        <taxon>Eukaryota</taxon>
        <taxon>Sar</taxon>
        <taxon>Stramenopiles</taxon>
        <taxon>Ochrophyta</taxon>
        <taxon>Bolidophyceae</taxon>
        <taxon>Parmales</taxon>
        <taxon>Triparmaceae</taxon>
        <taxon>Tetraparma</taxon>
    </lineage>
</organism>
<evidence type="ECO:0000256" key="6">
    <source>
        <dbReference type="SAM" id="MobiDB-lite"/>
    </source>
</evidence>
<evidence type="ECO:0000313" key="8">
    <source>
        <dbReference type="EMBL" id="GMI29166.1"/>
    </source>
</evidence>
<feature type="compositionally biased region" description="Polar residues" evidence="6">
    <location>
        <begin position="338"/>
        <end position="351"/>
    </location>
</feature>
<comment type="caution">
    <text evidence="8">The sequence shown here is derived from an EMBL/GenBank/DDBJ whole genome shotgun (WGS) entry which is preliminary data.</text>
</comment>
<keyword evidence="5" id="KW-0067">ATP-binding</keyword>
<feature type="domain" description="Protein kinase" evidence="7">
    <location>
        <begin position="1"/>
        <end position="199"/>
    </location>
</feature>
<keyword evidence="4" id="KW-0418">Kinase</keyword>
<evidence type="ECO:0000256" key="1">
    <source>
        <dbReference type="ARBA" id="ARBA00022527"/>
    </source>
</evidence>
<dbReference type="SMART" id="SM00220">
    <property type="entry name" value="S_TKc"/>
    <property type="match status" value="1"/>
</dbReference>
<keyword evidence="9" id="KW-1185">Reference proteome</keyword>
<evidence type="ECO:0000256" key="4">
    <source>
        <dbReference type="ARBA" id="ARBA00022777"/>
    </source>
</evidence>